<dbReference type="OrthoDB" id="7574414at2"/>
<dbReference type="EMBL" id="CP011770">
    <property type="protein sequence ID" value="AKM09482.1"/>
    <property type="molecule type" value="Genomic_DNA"/>
</dbReference>
<evidence type="ECO:0000313" key="2">
    <source>
        <dbReference type="Proteomes" id="UP000035287"/>
    </source>
</evidence>
<dbReference type="RefSeq" id="WP_047820170.1">
    <property type="nucleotide sequence ID" value="NZ_CP011770.1"/>
</dbReference>
<sequence length="143" mass="15543">MTLRLLTAAAAMALAPITAQAHEDPDAVPKTTDVLVEIYRIAPGKHREFLETIAKYDEVNARAGLPPRQLYVHRDGASWDFMLIQPAKTPEGKGPALDAAWEEMGLPSGPDFFFSFRSMIAEHSDTFATGPISAADYLAKAAN</sequence>
<accession>A0A0G3XE57</accession>
<dbReference type="STRING" id="1348774.AB433_04990"/>
<dbReference type="AlphaFoldDB" id="A0A0G3XE57"/>
<name>A0A0G3XE57_9SPHN</name>
<evidence type="ECO:0000313" key="1">
    <source>
        <dbReference type="EMBL" id="AKM09482.1"/>
    </source>
</evidence>
<dbReference type="Proteomes" id="UP000035287">
    <property type="component" value="Chromosome"/>
</dbReference>
<dbReference type="PATRIC" id="fig|1348774.3.peg.1046"/>
<reference evidence="1 2" key="1">
    <citation type="submission" date="2015-06" db="EMBL/GenBank/DDBJ databases">
        <authorList>
            <person name="Zeng Y."/>
            <person name="Huang Y."/>
        </authorList>
    </citation>
    <scope>NUCLEOTIDE SEQUENCE [LARGE SCALE GENOMIC DNA]</scope>
    <source>
        <strain evidence="1 2">PQ-2</strain>
    </source>
</reference>
<organism evidence="1 2">
    <name type="scientific">Croceicoccus naphthovorans</name>
    <dbReference type="NCBI Taxonomy" id="1348774"/>
    <lineage>
        <taxon>Bacteria</taxon>
        <taxon>Pseudomonadati</taxon>
        <taxon>Pseudomonadota</taxon>
        <taxon>Alphaproteobacteria</taxon>
        <taxon>Sphingomonadales</taxon>
        <taxon>Erythrobacteraceae</taxon>
        <taxon>Croceicoccus</taxon>
    </lineage>
</organism>
<proteinExistence type="predicted"/>
<protein>
    <submittedName>
        <fullName evidence="1">Uncharacterized protein</fullName>
    </submittedName>
</protein>
<keyword evidence="2" id="KW-1185">Reference proteome</keyword>
<dbReference type="KEGG" id="cna:AB433_04990"/>
<gene>
    <name evidence="1" type="ORF">AB433_04990</name>
</gene>